<comment type="caution">
    <text evidence="7">The sequence shown here is derived from an EMBL/GenBank/DDBJ whole genome shotgun (WGS) entry which is preliminary data.</text>
</comment>
<dbReference type="STRING" id="22663.A0A218WRZ7"/>
<evidence type="ECO:0000256" key="1">
    <source>
        <dbReference type="ARBA" id="ARBA00004167"/>
    </source>
</evidence>
<dbReference type="GO" id="GO:0009506">
    <property type="term" value="C:plasmodesma"/>
    <property type="evidence" value="ECO:0007669"/>
    <property type="project" value="TreeGrafter"/>
</dbReference>
<organism evidence="7 9">
    <name type="scientific">Punica granatum</name>
    <name type="common">Pomegranate</name>
    <dbReference type="NCBI Taxonomy" id="22663"/>
    <lineage>
        <taxon>Eukaryota</taxon>
        <taxon>Viridiplantae</taxon>
        <taxon>Streptophyta</taxon>
        <taxon>Embryophyta</taxon>
        <taxon>Tracheophyta</taxon>
        <taxon>Spermatophyta</taxon>
        <taxon>Magnoliopsida</taxon>
        <taxon>eudicotyledons</taxon>
        <taxon>Gunneridae</taxon>
        <taxon>Pentapetalae</taxon>
        <taxon>rosids</taxon>
        <taxon>malvids</taxon>
        <taxon>Myrtales</taxon>
        <taxon>Lythraceae</taxon>
        <taxon>Punica</taxon>
    </lineage>
</organism>
<comment type="subcellular location">
    <subcellularLocation>
        <location evidence="1">Membrane</location>
        <topology evidence="1">Single-pass membrane protein</topology>
    </subcellularLocation>
</comment>
<keyword evidence="2 5" id="KW-0812">Transmembrane</keyword>
<dbReference type="Proteomes" id="UP000197138">
    <property type="component" value="Unassembled WGS sequence"/>
</dbReference>
<keyword evidence="3 5" id="KW-1133">Transmembrane helix</keyword>
<dbReference type="Proteomes" id="UP000233551">
    <property type="component" value="Unassembled WGS sequence"/>
</dbReference>
<dbReference type="GO" id="GO:0098542">
    <property type="term" value="P:defense response to other organism"/>
    <property type="evidence" value="ECO:0007669"/>
    <property type="project" value="InterPro"/>
</dbReference>
<accession>A0A218WRZ7</accession>
<evidence type="ECO:0000256" key="3">
    <source>
        <dbReference type="ARBA" id="ARBA00022989"/>
    </source>
</evidence>
<proteinExistence type="predicted"/>
<dbReference type="GO" id="GO:0005886">
    <property type="term" value="C:plasma membrane"/>
    <property type="evidence" value="ECO:0007669"/>
    <property type="project" value="TreeGrafter"/>
</dbReference>
<dbReference type="InterPro" id="IPR004864">
    <property type="entry name" value="LEA_2"/>
</dbReference>
<gene>
    <name evidence="7" type="ORF">CDL15_Pgr008287</name>
    <name evidence="8" type="ORF">CRG98_045701</name>
</gene>
<dbReference type="PANTHER" id="PTHR31415:SF51">
    <property type="entry name" value="LATE EMBRYOGENESIS ABUNDANT (LEA) HYDROXYPROLINE-RICH GLYCOPROTEIN FAMILY"/>
    <property type="match status" value="1"/>
</dbReference>
<dbReference type="PANTHER" id="PTHR31415">
    <property type="entry name" value="OS05G0367900 PROTEIN"/>
    <property type="match status" value="1"/>
</dbReference>
<dbReference type="EMBL" id="PGOL01006244">
    <property type="protein sequence ID" value="PKI33907.1"/>
    <property type="molecule type" value="Genomic_DNA"/>
</dbReference>
<evidence type="ECO:0000313" key="10">
    <source>
        <dbReference type="Proteomes" id="UP000233551"/>
    </source>
</evidence>
<reference evidence="7" key="2">
    <citation type="submission" date="2017-06" db="EMBL/GenBank/DDBJ databases">
        <title>The pomegranate genome and the genomics of punicalagin biosynthesis.</title>
        <authorList>
            <person name="Xu C."/>
        </authorList>
    </citation>
    <scope>NUCLEOTIDE SEQUENCE [LARGE SCALE GENOMIC DNA]</scope>
    <source>
        <tissue evidence="7">Fresh leaf</tissue>
    </source>
</reference>
<evidence type="ECO:0000259" key="6">
    <source>
        <dbReference type="Pfam" id="PF03168"/>
    </source>
</evidence>
<dbReference type="Pfam" id="PF03168">
    <property type="entry name" value="LEA_2"/>
    <property type="match status" value="1"/>
</dbReference>
<feature type="domain" description="Late embryogenesis abundant protein LEA-2 subgroup" evidence="6">
    <location>
        <begin position="78"/>
        <end position="182"/>
    </location>
</feature>
<keyword evidence="10" id="KW-1185">Reference proteome</keyword>
<evidence type="ECO:0000313" key="7">
    <source>
        <dbReference type="EMBL" id="OWM74742.1"/>
    </source>
</evidence>
<dbReference type="InterPro" id="IPR044839">
    <property type="entry name" value="NDR1-like"/>
</dbReference>
<evidence type="ECO:0000256" key="4">
    <source>
        <dbReference type="ARBA" id="ARBA00023136"/>
    </source>
</evidence>
<dbReference type="AlphaFoldDB" id="A0A218WRZ7"/>
<feature type="transmembrane region" description="Helical" evidence="5">
    <location>
        <begin position="21"/>
        <end position="40"/>
    </location>
</feature>
<sequence>MCRRIDLDVPPDENRRPRWSLLVKVAGAILSVLVVAFLIARSTVICPHKSLFTLEDVTLYGFNVSDNPTLITSEFQVTITSRNPNSHFGMYYESLDTYATYQGQQVTSRTAIPDMYEGRESTSIWTMFISGTLVPVAPQVRVALNRDWVINRLVVIMIKLDGQVRWKLGVIAKGSYHITVKCPAYIPFGTNGTGIYVGNNAIKYQLLQRCGVNFSR</sequence>
<evidence type="ECO:0000256" key="2">
    <source>
        <dbReference type="ARBA" id="ARBA00022692"/>
    </source>
</evidence>
<evidence type="ECO:0000313" key="8">
    <source>
        <dbReference type="EMBL" id="PKI33907.1"/>
    </source>
</evidence>
<dbReference type="EMBL" id="MTKT01003448">
    <property type="protein sequence ID" value="OWM74742.1"/>
    <property type="molecule type" value="Genomic_DNA"/>
</dbReference>
<protein>
    <recommendedName>
        <fullName evidence="6">Late embryogenesis abundant protein LEA-2 subgroup domain-containing protein</fullName>
    </recommendedName>
</protein>
<keyword evidence="4 5" id="KW-0472">Membrane</keyword>
<reference evidence="8 10" key="3">
    <citation type="submission" date="2017-11" db="EMBL/GenBank/DDBJ databases">
        <title>De-novo sequencing of pomegranate (Punica granatum L.) genome.</title>
        <authorList>
            <person name="Akparov Z."/>
            <person name="Amiraslanov A."/>
            <person name="Hajiyeva S."/>
            <person name="Abbasov M."/>
            <person name="Kaur K."/>
            <person name="Hamwieh A."/>
            <person name="Solovyev V."/>
            <person name="Salamov A."/>
            <person name="Braich B."/>
            <person name="Kosarev P."/>
            <person name="Mahmoud A."/>
            <person name="Hajiyev E."/>
            <person name="Babayeva S."/>
            <person name="Izzatullayeva V."/>
            <person name="Mammadov A."/>
            <person name="Mammadov A."/>
            <person name="Sharifova S."/>
            <person name="Ojaghi J."/>
            <person name="Eynullazada K."/>
            <person name="Bayramov B."/>
            <person name="Abdulazimova A."/>
            <person name="Shahmuradov I."/>
        </authorList>
    </citation>
    <scope>NUCLEOTIDE SEQUENCE [LARGE SCALE GENOMIC DNA]</scope>
    <source>
        <strain evidence="8">AG2017</strain>
        <strain evidence="10">cv. AG2017</strain>
        <tissue evidence="8">Leaf</tissue>
    </source>
</reference>
<reference evidence="9" key="1">
    <citation type="journal article" date="2017" name="Plant J.">
        <title>The pomegranate (Punica granatum L.) genome and the genomics of punicalagin biosynthesis.</title>
        <authorList>
            <person name="Qin G."/>
            <person name="Xu C."/>
            <person name="Ming R."/>
            <person name="Tang H."/>
            <person name="Guyot R."/>
            <person name="Kramer E.M."/>
            <person name="Hu Y."/>
            <person name="Yi X."/>
            <person name="Qi Y."/>
            <person name="Xu X."/>
            <person name="Gao Z."/>
            <person name="Pan H."/>
            <person name="Jian J."/>
            <person name="Tian Y."/>
            <person name="Yue Z."/>
            <person name="Xu Y."/>
        </authorList>
    </citation>
    <scope>NUCLEOTIDE SEQUENCE [LARGE SCALE GENOMIC DNA]</scope>
    <source>
        <strain evidence="9">cv. Dabenzi</strain>
    </source>
</reference>
<evidence type="ECO:0000256" key="5">
    <source>
        <dbReference type="SAM" id="Phobius"/>
    </source>
</evidence>
<name>A0A218WRZ7_PUNGR</name>
<evidence type="ECO:0000313" key="9">
    <source>
        <dbReference type="Proteomes" id="UP000197138"/>
    </source>
</evidence>